<dbReference type="Gene3D" id="3.30.70.560">
    <property type="entry name" value="7,8-Dihydro-6-hydroxymethylpterin-pyrophosphokinase HPPK"/>
    <property type="match status" value="1"/>
</dbReference>
<dbReference type="GO" id="GO:0046654">
    <property type="term" value="P:tetrahydrofolate biosynthetic process"/>
    <property type="evidence" value="ECO:0007669"/>
    <property type="project" value="UniProtKB-UniPathway"/>
</dbReference>
<accession>A0A1C0ZYU6</accession>
<evidence type="ECO:0000259" key="9">
    <source>
        <dbReference type="PROSITE" id="PS00794"/>
    </source>
</evidence>
<evidence type="ECO:0000256" key="3">
    <source>
        <dbReference type="ARBA" id="ARBA00013253"/>
    </source>
</evidence>
<evidence type="ECO:0000313" key="10">
    <source>
        <dbReference type="EMBL" id="OCT13278.1"/>
    </source>
</evidence>
<dbReference type="PANTHER" id="PTHR43071">
    <property type="entry name" value="2-AMINO-4-HYDROXY-6-HYDROXYMETHYLDIHYDROPTERIDINE PYROPHOSPHOKINASE"/>
    <property type="match status" value="1"/>
</dbReference>
<evidence type="ECO:0000256" key="8">
    <source>
        <dbReference type="ARBA" id="ARBA00022909"/>
    </source>
</evidence>
<organism evidence="10 11">
    <name type="scientific">Paenibacillus pectinilyticus</name>
    <dbReference type="NCBI Taxonomy" id="512399"/>
    <lineage>
        <taxon>Bacteria</taxon>
        <taxon>Bacillati</taxon>
        <taxon>Bacillota</taxon>
        <taxon>Bacilli</taxon>
        <taxon>Bacillales</taxon>
        <taxon>Paenibacillaceae</taxon>
        <taxon>Paenibacillus</taxon>
    </lineage>
</organism>
<dbReference type="EMBL" id="LYPC01000024">
    <property type="protein sequence ID" value="OCT13278.1"/>
    <property type="molecule type" value="Genomic_DNA"/>
</dbReference>
<comment type="caution">
    <text evidence="10">The sequence shown here is derived from an EMBL/GenBank/DDBJ whole genome shotgun (WGS) entry which is preliminary data.</text>
</comment>
<dbReference type="NCBIfam" id="TIGR01498">
    <property type="entry name" value="folK"/>
    <property type="match status" value="1"/>
</dbReference>
<dbReference type="GO" id="GO:0003848">
    <property type="term" value="F:2-amino-4-hydroxy-6-hydroxymethyldihydropteridine diphosphokinase activity"/>
    <property type="evidence" value="ECO:0007669"/>
    <property type="project" value="UniProtKB-EC"/>
</dbReference>
<reference evidence="11" key="1">
    <citation type="submission" date="2016-05" db="EMBL/GenBank/DDBJ databases">
        <title>Paenibacillus oryzae. sp. nov., isolated from the rice root.</title>
        <authorList>
            <person name="Zhang J."/>
            <person name="Zhang X."/>
        </authorList>
    </citation>
    <scope>NUCLEOTIDE SEQUENCE [LARGE SCALE GENOMIC DNA]</scope>
    <source>
        <strain evidence="11">KCTC13222</strain>
    </source>
</reference>
<evidence type="ECO:0000256" key="7">
    <source>
        <dbReference type="ARBA" id="ARBA00022840"/>
    </source>
</evidence>
<gene>
    <name evidence="10" type="ORF">A8709_01235</name>
</gene>
<keyword evidence="6 10" id="KW-0418">Kinase</keyword>
<dbReference type="InterPro" id="IPR035907">
    <property type="entry name" value="Hppk_sf"/>
</dbReference>
<keyword evidence="5" id="KW-0547">Nucleotide-binding</keyword>
<proteinExistence type="predicted"/>
<feature type="domain" description="7,8-dihydro-6-hydroxymethylpterin-pyrophosphokinase" evidence="9">
    <location>
        <begin position="96"/>
        <end position="107"/>
    </location>
</feature>
<dbReference type="SUPFAM" id="SSF55083">
    <property type="entry name" value="6-hydroxymethyl-7,8-dihydropterin pyrophosphokinase, HPPK"/>
    <property type="match status" value="1"/>
</dbReference>
<dbReference type="Pfam" id="PF01288">
    <property type="entry name" value="HPPK"/>
    <property type="match status" value="1"/>
</dbReference>
<comment type="catalytic activity">
    <reaction evidence="1">
        <text>6-hydroxymethyl-7,8-dihydropterin + ATP = (7,8-dihydropterin-6-yl)methyl diphosphate + AMP + H(+)</text>
        <dbReference type="Rhea" id="RHEA:11412"/>
        <dbReference type="ChEBI" id="CHEBI:15378"/>
        <dbReference type="ChEBI" id="CHEBI:30616"/>
        <dbReference type="ChEBI" id="CHEBI:44841"/>
        <dbReference type="ChEBI" id="CHEBI:72950"/>
        <dbReference type="ChEBI" id="CHEBI:456215"/>
        <dbReference type="EC" id="2.7.6.3"/>
    </reaction>
</comment>
<dbReference type="OrthoDB" id="9808041at2"/>
<dbReference type="Proteomes" id="UP000093309">
    <property type="component" value="Unassembled WGS sequence"/>
</dbReference>
<dbReference type="GO" id="GO:0016301">
    <property type="term" value="F:kinase activity"/>
    <property type="evidence" value="ECO:0007669"/>
    <property type="project" value="UniProtKB-KW"/>
</dbReference>
<protein>
    <recommendedName>
        <fullName evidence="3">2-amino-4-hydroxy-6-hydroxymethyldihydropteridine diphosphokinase</fullName>
        <ecNumber evidence="3">2.7.6.3</ecNumber>
    </recommendedName>
</protein>
<evidence type="ECO:0000256" key="5">
    <source>
        <dbReference type="ARBA" id="ARBA00022741"/>
    </source>
</evidence>
<keyword evidence="8" id="KW-0289">Folate biosynthesis</keyword>
<dbReference type="InterPro" id="IPR000550">
    <property type="entry name" value="Hppk"/>
</dbReference>
<dbReference type="AlphaFoldDB" id="A0A1C0ZYU6"/>
<dbReference type="PANTHER" id="PTHR43071:SF1">
    <property type="entry name" value="2-AMINO-4-HYDROXY-6-HYDROXYMETHYLDIHYDROPTERIDINE PYROPHOSPHOKINASE"/>
    <property type="match status" value="1"/>
</dbReference>
<evidence type="ECO:0000313" key="11">
    <source>
        <dbReference type="Proteomes" id="UP000093309"/>
    </source>
</evidence>
<evidence type="ECO:0000256" key="1">
    <source>
        <dbReference type="ARBA" id="ARBA00000198"/>
    </source>
</evidence>
<evidence type="ECO:0000256" key="4">
    <source>
        <dbReference type="ARBA" id="ARBA00022679"/>
    </source>
</evidence>
<keyword evidence="4" id="KW-0808">Transferase</keyword>
<evidence type="ECO:0000256" key="2">
    <source>
        <dbReference type="ARBA" id="ARBA00005051"/>
    </source>
</evidence>
<dbReference type="STRING" id="512399.A8709_01235"/>
<evidence type="ECO:0000256" key="6">
    <source>
        <dbReference type="ARBA" id="ARBA00022777"/>
    </source>
</evidence>
<comment type="pathway">
    <text evidence="2">Cofactor biosynthesis; tetrahydrofolate biosynthesis; 2-amino-4-hydroxy-6-hydroxymethyl-7,8-dihydropteridine diphosphate from 7,8-dihydroneopterin triphosphate: step 4/4.</text>
</comment>
<dbReference type="GO" id="GO:0046656">
    <property type="term" value="P:folic acid biosynthetic process"/>
    <property type="evidence" value="ECO:0007669"/>
    <property type="project" value="UniProtKB-KW"/>
</dbReference>
<dbReference type="CDD" id="cd00483">
    <property type="entry name" value="HPPK"/>
    <property type="match status" value="1"/>
</dbReference>
<dbReference type="UniPathway" id="UPA00077">
    <property type="reaction ID" value="UER00155"/>
</dbReference>
<dbReference type="PROSITE" id="PS00794">
    <property type="entry name" value="HPPK"/>
    <property type="match status" value="1"/>
</dbReference>
<dbReference type="RefSeq" id="WP_065854381.1">
    <property type="nucleotide sequence ID" value="NZ_LYPC01000024.1"/>
</dbReference>
<dbReference type="GO" id="GO:0005524">
    <property type="term" value="F:ATP binding"/>
    <property type="evidence" value="ECO:0007669"/>
    <property type="project" value="UniProtKB-KW"/>
</dbReference>
<name>A0A1C0ZYU6_9BACL</name>
<dbReference type="EC" id="2.7.6.3" evidence="3"/>
<sequence length="171" mass="19275">MTAEERERTIIAYVALGSNIDNREHYLQGAIAALNEESGITVTGQSSIYETEPVGYVDQSAFLNMVIQIHTDLSPEALLATLLTIENRLGRTRELRWGPRTIDLDLLIYGDHRLTTPDLIIPHPRMHERAFVLVPLSEVLYARQAAQFESISAHLEKLEGKEGVILWKKAQ</sequence>
<keyword evidence="11" id="KW-1185">Reference proteome</keyword>
<keyword evidence="7" id="KW-0067">ATP-binding</keyword>